<comment type="caution">
    <text evidence="3">The sequence shown here is derived from an EMBL/GenBank/DDBJ whole genome shotgun (WGS) entry which is preliminary data.</text>
</comment>
<gene>
    <name evidence="3" type="primary">NRG2</name>
    <name evidence="3" type="ORF">CR513_02138</name>
</gene>
<dbReference type="AlphaFoldDB" id="A0A371IDB4"/>
<evidence type="ECO:0000259" key="2">
    <source>
        <dbReference type="Pfam" id="PF04783"/>
    </source>
</evidence>
<name>A0A371IDB4_MUCPR</name>
<dbReference type="PANTHER" id="PTHR21450">
    <property type="entry name" value="PROTEIN ALTERED PHOSPHATE STARVATION RESPONSE 1"/>
    <property type="match status" value="1"/>
</dbReference>
<dbReference type="Proteomes" id="UP000257109">
    <property type="component" value="Unassembled WGS sequence"/>
</dbReference>
<evidence type="ECO:0000313" key="3">
    <source>
        <dbReference type="EMBL" id="RDY12994.1"/>
    </source>
</evidence>
<sequence length="577" mass="65775">MGCNNSRLDGLPAVALCRDRCKFVDEALRQSYAVADAHSAHMHSLNTLASSLSQFFHHFEFQLELEPISISNSNSNLPLQSQFIDAAATRYDSSPSPSPPHYHYSLYTPSPPLPTASPWDFLNVFENLDKYQIPYSPTHNHLKENQKEKINQINSDSLSPKEPSTNSPSPKPLSDAIKEIHILFQRASQSGNPILEMLDVGKLHPCKMMHAFTPSKHLNCMESTTKYQGIDIDKGLGYGNLCSTLNKLCMWEKKLHVEVKAGEKLRALHEKKCRQLSRMNKKGADAHTVDSVETLIGILATKIKISFQVVDKISSTICKLMEEELWPQINKFIFRFLGMWKEMLECYRSQYKEIAEAKSLEISWFSRKPSNSGLDELIKLKSEVQNWNLSFSDWIYTQKAHVKALNGWLVRCLPYEPEEILDGTPPFSPARIGAPPVFVICTKWSRAMDILSEKDVIEAVNGFMLKLNELLEKHVADLQQKLTLDKELERKVKILEREEQKMHKVVQARERKMSTIARENNDVLLRGDAVHHADLVDIMSLQSGLKHIFAAMERFTATIACVYEELCQQITEDNHVL</sequence>
<feature type="non-terminal residue" evidence="3">
    <location>
        <position position="1"/>
    </location>
</feature>
<dbReference type="STRING" id="157652.A0A371IDB4"/>
<dbReference type="Pfam" id="PF04782">
    <property type="entry name" value="DUF632"/>
    <property type="match status" value="1"/>
</dbReference>
<reference evidence="3" key="1">
    <citation type="submission" date="2018-05" db="EMBL/GenBank/DDBJ databases">
        <title>Draft genome of Mucuna pruriens seed.</title>
        <authorList>
            <person name="Nnadi N.E."/>
            <person name="Vos R."/>
            <person name="Hasami M.H."/>
            <person name="Devisetty U.K."/>
            <person name="Aguiy J.C."/>
        </authorList>
    </citation>
    <scope>NUCLEOTIDE SEQUENCE [LARGE SCALE GENOMIC DNA]</scope>
    <source>
        <strain evidence="3">JCA_2017</strain>
    </source>
</reference>
<dbReference type="Pfam" id="PF04783">
    <property type="entry name" value="DUF630"/>
    <property type="match status" value="1"/>
</dbReference>
<dbReference type="EMBL" id="QJKJ01000365">
    <property type="protein sequence ID" value="RDY12994.1"/>
    <property type="molecule type" value="Genomic_DNA"/>
</dbReference>
<evidence type="ECO:0000259" key="1">
    <source>
        <dbReference type="Pfam" id="PF04782"/>
    </source>
</evidence>
<dbReference type="InterPro" id="IPR006867">
    <property type="entry name" value="DUF632"/>
</dbReference>
<protein>
    <submittedName>
        <fullName evidence="3">Nitrate regulatory gene2 protein</fullName>
    </submittedName>
</protein>
<evidence type="ECO:0000313" key="4">
    <source>
        <dbReference type="Proteomes" id="UP000257109"/>
    </source>
</evidence>
<proteinExistence type="predicted"/>
<keyword evidence="4" id="KW-1185">Reference proteome</keyword>
<accession>A0A371IDB4</accession>
<feature type="domain" description="DUF630" evidence="2">
    <location>
        <begin position="1"/>
        <end position="58"/>
    </location>
</feature>
<dbReference type="InterPro" id="IPR006868">
    <property type="entry name" value="DUF630"/>
</dbReference>
<organism evidence="3 4">
    <name type="scientific">Mucuna pruriens</name>
    <name type="common">Velvet bean</name>
    <name type="synonym">Dolichos pruriens</name>
    <dbReference type="NCBI Taxonomy" id="157652"/>
    <lineage>
        <taxon>Eukaryota</taxon>
        <taxon>Viridiplantae</taxon>
        <taxon>Streptophyta</taxon>
        <taxon>Embryophyta</taxon>
        <taxon>Tracheophyta</taxon>
        <taxon>Spermatophyta</taxon>
        <taxon>Magnoliopsida</taxon>
        <taxon>eudicotyledons</taxon>
        <taxon>Gunneridae</taxon>
        <taxon>Pentapetalae</taxon>
        <taxon>rosids</taxon>
        <taxon>fabids</taxon>
        <taxon>Fabales</taxon>
        <taxon>Fabaceae</taxon>
        <taxon>Papilionoideae</taxon>
        <taxon>50 kb inversion clade</taxon>
        <taxon>NPAAA clade</taxon>
        <taxon>indigoferoid/millettioid clade</taxon>
        <taxon>Phaseoleae</taxon>
        <taxon>Mucuna</taxon>
    </lineage>
</organism>
<dbReference type="OrthoDB" id="658187at2759"/>
<feature type="domain" description="DUF632" evidence="1">
    <location>
        <begin position="173"/>
        <end position="468"/>
    </location>
</feature>
<dbReference type="PANTHER" id="PTHR21450:SF19">
    <property type="entry name" value="F5M15.15"/>
    <property type="match status" value="1"/>
</dbReference>